<comment type="caution">
    <text evidence="2">The sequence shown here is derived from an EMBL/GenBank/DDBJ whole genome shotgun (WGS) entry which is preliminary data.</text>
</comment>
<reference evidence="2" key="2">
    <citation type="journal article" date="2021" name="Microbiome">
        <title>Successional dynamics and alternative stable states in a saline activated sludge microbial community over 9 years.</title>
        <authorList>
            <person name="Wang Y."/>
            <person name="Ye J."/>
            <person name="Ju F."/>
            <person name="Liu L."/>
            <person name="Boyd J.A."/>
            <person name="Deng Y."/>
            <person name="Parks D.H."/>
            <person name="Jiang X."/>
            <person name="Yin X."/>
            <person name="Woodcroft B.J."/>
            <person name="Tyson G.W."/>
            <person name="Hugenholtz P."/>
            <person name="Polz M.F."/>
            <person name="Zhang T."/>
        </authorList>
    </citation>
    <scope>NUCLEOTIDE SEQUENCE</scope>
    <source>
        <strain evidence="2">HKST-UBA01</strain>
    </source>
</reference>
<evidence type="ECO:0000313" key="3">
    <source>
        <dbReference type="Proteomes" id="UP000701698"/>
    </source>
</evidence>
<evidence type="ECO:0000256" key="1">
    <source>
        <dbReference type="SAM" id="Phobius"/>
    </source>
</evidence>
<accession>A0A955LGM8</accession>
<dbReference type="EMBL" id="JAGQKX010000007">
    <property type="protein sequence ID" value="MCA9389868.1"/>
    <property type="molecule type" value="Genomic_DNA"/>
</dbReference>
<name>A0A955LGM8_UNCKA</name>
<gene>
    <name evidence="2" type="ORF">KC571_00530</name>
</gene>
<dbReference type="Proteomes" id="UP000701698">
    <property type="component" value="Unassembled WGS sequence"/>
</dbReference>
<evidence type="ECO:0000313" key="2">
    <source>
        <dbReference type="EMBL" id="MCA9389868.1"/>
    </source>
</evidence>
<protein>
    <submittedName>
        <fullName evidence="2">DUF4446 family protein</fullName>
    </submittedName>
</protein>
<organism evidence="2 3">
    <name type="scientific">candidate division WWE3 bacterium</name>
    <dbReference type="NCBI Taxonomy" id="2053526"/>
    <lineage>
        <taxon>Bacteria</taxon>
        <taxon>Katanobacteria</taxon>
    </lineage>
</organism>
<reference evidence="2" key="1">
    <citation type="submission" date="2020-04" db="EMBL/GenBank/DDBJ databases">
        <authorList>
            <person name="Zhang T."/>
        </authorList>
    </citation>
    <scope>NUCLEOTIDE SEQUENCE</scope>
    <source>
        <strain evidence="2">HKST-UBA01</strain>
    </source>
</reference>
<feature type="transmembrane region" description="Helical" evidence="1">
    <location>
        <begin position="20"/>
        <end position="41"/>
    </location>
</feature>
<dbReference type="AlphaFoldDB" id="A0A955LGM8"/>
<dbReference type="Pfam" id="PF14584">
    <property type="entry name" value="DUF4446"/>
    <property type="match status" value="1"/>
</dbReference>
<proteinExistence type="predicted"/>
<sequence length="170" mass="18996">MDTISPFLNKLMMETSGTVLWILLVVAALIFWVLLLTLALWRQMKINRRLIGDDSARSLRKIVLEQMDKVGAMQVDLANVEDIISSATNANVSTVQRIGLVRFSPFEDTGSDQSFVLALLDGTNTGIVLSSLHGRDRTRMYAKKVIKGKCEEYSLSEEEQEAINQAMSTQ</sequence>
<keyword evidence="1" id="KW-1133">Transmembrane helix</keyword>
<keyword evidence="1" id="KW-0472">Membrane</keyword>
<keyword evidence="1" id="KW-0812">Transmembrane</keyword>
<dbReference type="InterPro" id="IPR027981">
    <property type="entry name" value="DUF4446"/>
</dbReference>